<dbReference type="Pfam" id="PF02598">
    <property type="entry name" value="Methyltrn_RNA_3"/>
    <property type="match status" value="1"/>
</dbReference>
<feature type="region of interest" description="Disordered" evidence="2">
    <location>
        <begin position="1"/>
        <end position="28"/>
    </location>
</feature>
<name>A0AAN8A044_9PEZI</name>
<dbReference type="SUPFAM" id="SSF50249">
    <property type="entry name" value="Nucleic acid-binding proteins"/>
    <property type="match status" value="1"/>
</dbReference>
<evidence type="ECO:0008006" key="5">
    <source>
        <dbReference type="Google" id="ProtNLM"/>
    </source>
</evidence>
<dbReference type="EMBL" id="JAVRQU010000020">
    <property type="protein sequence ID" value="KAK5692025.1"/>
    <property type="molecule type" value="Genomic_DNA"/>
</dbReference>
<organism evidence="3 4">
    <name type="scientific">Elasticomyces elasticus</name>
    <dbReference type="NCBI Taxonomy" id="574655"/>
    <lineage>
        <taxon>Eukaryota</taxon>
        <taxon>Fungi</taxon>
        <taxon>Dikarya</taxon>
        <taxon>Ascomycota</taxon>
        <taxon>Pezizomycotina</taxon>
        <taxon>Dothideomycetes</taxon>
        <taxon>Dothideomycetidae</taxon>
        <taxon>Mycosphaerellales</taxon>
        <taxon>Teratosphaeriaceae</taxon>
        <taxon>Elasticomyces</taxon>
    </lineage>
</organism>
<evidence type="ECO:0000256" key="2">
    <source>
        <dbReference type="SAM" id="MobiDB-lite"/>
    </source>
</evidence>
<dbReference type="SUPFAM" id="SSF75217">
    <property type="entry name" value="alpha/beta knot"/>
    <property type="match status" value="1"/>
</dbReference>
<protein>
    <recommendedName>
        <fullName evidence="5">DUF171-domain-containing protein</fullName>
    </recommendedName>
</protein>
<dbReference type="InterPro" id="IPR029028">
    <property type="entry name" value="Alpha/beta_knot_MTases"/>
</dbReference>
<dbReference type="AlphaFoldDB" id="A0AAN8A044"/>
<dbReference type="CDD" id="cd18086">
    <property type="entry name" value="HsC9orf114-like"/>
    <property type="match status" value="1"/>
</dbReference>
<accession>A0AAN8A044</accession>
<feature type="compositionally biased region" description="Basic residues" evidence="2">
    <location>
        <begin position="1"/>
        <end position="10"/>
    </location>
</feature>
<gene>
    <name evidence="3" type="ORF">LTR97_011198</name>
</gene>
<dbReference type="Gene3D" id="3.40.1280.10">
    <property type="match status" value="2"/>
</dbReference>
<proteinExistence type="inferred from homology"/>
<evidence type="ECO:0000256" key="1">
    <source>
        <dbReference type="ARBA" id="ARBA00009841"/>
    </source>
</evidence>
<reference evidence="3" key="1">
    <citation type="submission" date="2023-08" db="EMBL/GenBank/DDBJ databases">
        <title>Black Yeasts Isolated from many extreme environments.</title>
        <authorList>
            <person name="Coleine C."/>
            <person name="Stajich J.E."/>
            <person name="Selbmann L."/>
        </authorList>
    </citation>
    <scope>NUCLEOTIDE SEQUENCE</scope>
    <source>
        <strain evidence="3">CCFEE 5810</strain>
    </source>
</reference>
<feature type="compositionally biased region" description="Basic and acidic residues" evidence="2">
    <location>
        <begin position="11"/>
        <end position="21"/>
    </location>
</feature>
<dbReference type="InterPro" id="IPR012340">
    <property type="entry name" value="NA-bd_OB-fold"/>
</dbReference>
<dbReference type="PANTHER" id="PTHR12150">
    <property type="entry name" value="CLASS IV SAM-BINDING METHYLTRANSFERASE-RELATED"/>
    <property type="match status" value="1"/>
</dbReference>
<dbReference type="PANTHER" id="PTHR12150:SF13">
    <property type="entry name" value="METHYLTRANSFERASE C9ORF114-RELATED"/>
    <property type="match status" value="1"/>
</dbReference>
<dbReference type="InterPro" id="IPR003750">
    <property type="entry name" value="Put_MeTrfase-C9orf114-like"/>
</dbReference>
<dbReference type="InterPro" id="IPR029026">
    <property type="entry name" value="tRNA_m1G_MTases_N"/>
</dbReference>
<evidence type="ECO:0000313" key="3">
    <source>
        <dbReference type="EMBL" id="KAK5692025.1"/>
    </source>
</evidence>
<sequence>MSSHKSKKRKPNDDLNHEQLDTSKPSAVFVPTKGRSHTLSIALPGSIIANAITFEQKTALAGQVARACAVFCVDEVVVFNDGQASTRPPEQEGFTAFSDPNYFLYHVLSYLETPPNLRRTLFPMHPDLRLAGALPSLDMPHHLRSDEWCEYREAVAARQEKVEGTPGTLLDCGLSANRVFVPVLLEDRTRTTIKMPAQDARRQNTKSALTCEAVSPDAPREEAGYYWGYSVRQAPSLSAVFTEAPYEGGYDVSIGTSERGHPAQSILTPGMDGYIEPTWKHLLVVFGGVAGLEAAFSADAELQRAGVPAVKELFDTWVNLVPSQGSRTIRTEEAVWIGLTTLSVALAARGGAE</sequence>
<comment type="caution">
    <text evidence="3">The sequence shown here is derived from an EMBL/GenBank/DDBJ whole genome shotgun (WGS) entry which is preliminary data.</text>
</comment>
<comment type="similarity">
    <text evidence="1">Belongs to the class IV-like SAM-binding methyltransferase superfamily.</text>
</comment>
<evidence type="ECO:0000313" key="4">
    <source>
        <dbReference type="Proteomes" id="UP001310594"/>
    </source>
</evidence>
<dbReference type="Proteomes" id="UP001310594">
    <property type="component" value="Unassembled WGS sequence"/>
</dbReference>